<keyword evidence="15" id="KW-0090">Biological rhythms</keyword>
<dbReference type="Gene3D" id="1.10.1630.10">
    <property type="entry name" value="Nuclear receptor coactivator, CREB-bp-like, interlocking domain"/>
    <property type="match status" value="1"/>
</dbReference>
<evidence type="ECO:0000256" key="20">
    <source>
        <dbReference type="PROSITE-ProRule" id="PRU00203"/>
    </source>
</evidence>
<feature type="domain" description="TAZ-type" evidence="23">
    <location>
        <begin position="242"/>
        <end position="340"/>
    </location>
</feature>
<gene>
    <name evidence="27" type="primary">CREBBP</name>
    <name evidence="27" type="synonym">LOC115171774</name>
</gene>
<dbReference type="GO" id="GO:0045944">
    <property type="term" value="P:positive regulation of transcription by RNA polymerase II"/>
    <property type="evidence" value="ECO:0007669"/>
    <property type="project" value="TreeGrafter"/>
</dbReference>
<dbReference type="CDD" id="cd02337">
    <property type="entry name" value="ZZ_CBP"/>
    <property type="match status" value="1"/>
</dbReference>
<feature type="region of interest" description="Disordered" evidence="22">
    <location>
        <begin position="42"/>
        <end position="109"/>
    </location>
</feature>
<feature type="region of interest" description="Disordered" evidence="22">
    <location>
        <begin position="1"/>
        <end position="26"/>
    </location>
</feature>
<feature type="region of interest" description="Disordered" evidence="22">
    <location>
        <begin position="1944"/>
        <end position="1985"/>
    </location>
</feature>
<dbReference type="CDD" id="cd15647">
    <property type="entry name" value="PHD_CBP"/>
    <property type="match status" value="1"/>
</dbReference>
<evidence type="ECO:0000256" key="15">
    <source>
        <dbReference type="ARBA" id="ARBA00023108"/>
    </source>
</evidence>
<feature type="domain" description="TAZ-type" evidence="23">
    <location>
        <begin position="1425"/>
        <end position="1506"/>
    </location>
</feature>
<dbReference type="InterPro" id="IPR014744">
    <property type="entry name" value="Nuc_rcpt_coact_CREBbp"/>
</dbReference>
<dbReference type="FunFam" id="3.30.60.90:FF:000003">
    <property type="entry name" value="E1A binding protein p300"/>
    <property type="match status" value="1"/>
</dbReference>
<evidence type="ECO:0000256" key="13">
    <source>
        <dbReference type="ARBA" id="ARBA00022990"/>
    </source>
</evidence>
<keyword evidence="13" id="KW-0007">Acetylation</keyword>
<dbReference type="GO" id="GO:0003713">
    <property type="term" value="F:transcription coactivator activity"/>
    <property type="evidence" value="ECO:0007669"/>
    <property type="project" value="InterPro"/>
</dbReference>
<feature type="compositionally biased region" description="Basic and acidic residues" evidence="22">
    <location>
        <begin position="1214"/>
        <end position="1241"/>
    </location>
</feature>
<keyword evidence="18" id="KW-0012">Acyltransferase</keyword>
<dbReference type="InterPro" id="IPR000197">
    <property type="entry name" value="Znf_TAZ"/>
</dbReference>
<feature type="zinc finger region" description="TAZ-type" evidence="20">
    <location>
        <begin position="1425"/>
        <end position="1506"/>
    </location>
</feature>
<feature type="compositionally biased region" description="Acidic residues" evidence="22">
    <location>
        <begin position="714"/>
        <end position="725"/>
    </location>
</feature>
<evidence type="ECO:0000256" key="10">
    <source>
        <dbReference type="ARBA" id="ARBA00022771"/>
    </source>
</evidence>
<feature type="compositionally biased region" description="Gly residues" evidence="22">
    <location>
        <begin position="43"/>
        <end position="52"/>
    </location>
</feature>
<evidence type="ECO:0000256" key="1">
    <source>
        <dbReference type="ARBA" id="ARBA00004123"/>
    </source>
</evidence>
<evidence type="ECO:0000256" key="3">
    <source>
        <dbReference type="ARBA" id="ARBA00013184"/>
    </source>
</evidence>
<dbReference type="Pfam" id="PF08214">
    <property type="entry name" value="HAT_KAT11"/>
    <property type="match status" value="1"/>
</dbReference>
<dbReference type="Ensembl" id="ENSSTUT00000119099.1">
    <property type="protein sequence ID" value="ENSSTUP00000111276.1"/>
    <property type="gene ID" value="ENSSTUG00000048792.1"/>
</dbReference>
<dbReference type="InterPro" id="IPR013178">
    <property type="entry name" value="Histone_AcTrfase_Rtt109/CBP"/>
</dbReference>
<protein>
    <recommendedName>
        <fullName evidence="3">histone acetyltransferase</fullName>
        <ecNumber evidence="3">2.3.1.48</ecNumber>
    </recommendedName>
</protein>
<keyword evidence="28" id="KW-1185">Reference proteome</keyword>
<dbReference type="InterPro" id="IPR013083">
    <property type="entry name" value="Znf_RING/FYVE/PHD"/>
</dbReference>
<evidence type="ECO:0000256" key="4">
    <source>
        <dbReference type="ARBA" id="ARBA00022490"/>
    </source>
</evidence>
<keyword evidence="7" id="KW-0808">Transferase</keyword>
<dbReference type="InterPro" id="IPR056484">
    <property type="entry name" value="PHD_P300"/>
</dbReference>
<reference evidence="27" key="2">
    <citation type="submission" date="2025-09" db="UniProtKB">
        <authorList>
            <consortium name="Ensembl"/>
        </authorList>
    </citation>
    <scope>IDENTIFICATION</scope>
</reference>
<dbReference type="GO" id="GO:0008270">
    <property type="term" value="F:zinc ion binding"/>
    <property type="evidence" value="ECO:0007669"/>
    <property type="project" value="UniProtKB-KW"/>
</dbReference>
<evidence type="ECO:0000256" key="18">
    <source>
        <dbReference type="ARBA" id="ARBA00023315"/>
    </source>
</evidence>
<dbReference type="Gene3D" id="3.30.40.10">
    <property type="entry name" value="Zinc/RING finger domain, C3HC4 (zinc finger)"/>
    <property type="match status" value="1"/>
</dbReference>
<dbReference type="SMART" id="SM00551">
    <property type="entry name" value="ZnF_TAZ"/>
    <property type="match status" value="2"/>
</dbReference>
<dbReference type="InterPro" id="IPR003101">
    <property type="entry name" value="KIX_dom"/>
</dbReference>
<dbReference type="InterPro" id="IPR038547">
    <property type="entry name" value="RING_CBP-p300_sf"/>
</dbReference>
<evidence type="ECO:0000256" key="5">
    <source>
        <dbReference type="ARBA" id="ARBA00022499"/>
    </source>
</evidence>
<evidence type="ECO:0000313" key="27">
    <source>
        <dbReference type="Ensembl" id="ENSSTUP00000111276.1"/>
    </source>
</evidence>
<sequence>FDLENDLPDELIPNGDLGPRGLGSMVPDAAAKHKQLSELLRAGGAGSGGMGPMMGKVPMGQGSPNQAQKGNPASGQQGNGSMAGFNQAMMNSHGHGMPGQVMNGALGPAGRGRLGLQQYQVQAMQGAGGGVGPGGSSVLAETLAQGGGQMGAHNAMNAQQASNMNKMGMAGSPFGQQYSQGGVQQQMGVNAQQQLRNKAALANSLPPFPSDLKGASSMPNLQVSSIVPGVGVSAATASHTADPEKRKLIQQQLVLLLHAHKCQRREQANGEVRACALPHCRTMKNVLNHMTHCQAGKSCQGECLGKGGCGVGCWISVGGLSLSGHIDPSSMQRAYAALGLPYGNQSPAQGQGGPGGQNTAQGGQQLRSINALGTNMNMAGGGVGVPSETGMLSDSSLPSSLNNQLMPDGLVMGNLPGANPLSASGVRKTWHEHVTQDLRTHLVHKLVQAIFPTPDPAALKDRRMENLVAYARKVEGDMYQSANSRDEYYHFLAEKIYKIQKELEEKRRSRLQKQPGPMAVGGPGAQQQPGMPPQPNSMGPGQSPRPIMPRMQVSQGINQFNPMAMQNVQMSQAPMGARAASPMNHSQQMNMSSVPAMGMSPSRMPQVQGMMGQHANSMVGQTANQSQFMPQSQFSPNTAPGGGMIMNNLGSLGQPQAQAAVTQVRRETLTQMGLLSQAPASIDNRMPTPGSVAEVHSQQTPPDMAQTEHKAELKDEDGEDEDDDCGSGKRQPSDFKMEEEEPDGAEPKQEPMETKEEKKPEIKKEPKEEEDGRANGTAASTSPTQNRKKIFKPEELRQALMPTLEALYRQDPESLPFRQPVDPMLLGIPVSTHRHFSRRLVVFELEIDPVMVSLGYCCGRKFEFSPQTLCCYGKQLCTISRDGTYFSYQNRYHFCEKCFNEIQGNSVTLGDDPAQPQTMISKDQFEKKKNDMLDPEPFVECKDCGRKMHQICVLHYDVIWPSGFICDICLKKSGKTRKENKFAAKRLQTTRLGMYIEDRVNKYLKRQNHPEAGEVFVRVVASSDKNVEIKPGMKSRFVDSGEMQETFPYRTKALFAFEEIDGVDVCFFGMHVQEYGSECAFPNTRRVYISYLDSIHFFKPRALRTAVYHEILIGYLEYVKKLGYVYGHIWACPPSEGDDYIFHCHPQDQKIPKPKRLQEWYRKMLEKAYAERILHDFKDIFKQATEDRITSANEMPYFEGDFWPNVLEESIKELEQEEEERKKEENVASCETPEHTADSKNAKKKNNKKTNKNKSSVSRANKKKPGMPNVANDLSQKLYSTLEKHKEVFFVIHLHAGPSVNTLPPIMDPDPLLTCDLMDGRDAFLTLARDKHWEFSSLRRCKWSTMCMLVELHNQGQDRFVYTCNECKHHVETRWHCTVCEDFDLCINCYAAKGHEHKMVKWGLGLDDDSNGAGGAGGEASQSPQESRRLSIQRCIQSLVHACQCRNANCSLPSCQKMKRVVQHTKGCKRKTNGGCPVCKQLIALCCYHAKHCQENKCPVPFCLNIKHKLRQQQLQHRLQQAQMMRRRMATMAGRGMAPQSLPSPPTSATPGTPTSGGQTPSTPTHTPQPSLPITGMAQQQPGFPNNGRTSQPPTPVPQGGKPGPQSSPLHQVQSPLPNMPPQQQQQIPQQQQPPPLAAMKMARHIEMVAKAKQQQQQNYNMNMPNGVPINHPRMVGPMQGQMGPGQMQQMMGPRGPQVMQTMQQGQWGPQGGMQQNPLQNPQAVQQQQQGLPQQGGPMAPQQAQGNSTQLMQQRPMMQQQPGLQMPGGVHMPPQGPPQQQGMTPQQQGGMPRGILGNIAPNALQDLLRTLKSPSSPQQQQQVLNILKSNPHLMAAFIKQRTAKYQASQLPGQQQQNPQQQQQQNPQAILGGQAGMQAMAAAMQAGAVQQRPGVGMSPQQQQSGPQQVGGPQGMAAMGPQGQQLMNATAHNGNPQLYRRQLLRMQQMQQQQQQQQGAMPQGLPGQFPQQQGGAASYSQLRMQQQRAMQLPPMAQMGQPGMGMDGPQAQNLLQQRMLQQQQMLKQQMGSPAQANSMSPQPHMLQGQPQGGAHLPGQAMGNALGNQVKSPAPVQSPHPPSQPPPHSSPSPRIQPHPSPQHANLHSGSPHPSLGGLMPGSMDQGHMGTPEQSAMLPQLNTPSRGRLSNDLNMVGDTTGDTLEKFVEGL</sequence>
<keyword evidence="8 20" id="KW-0479">Metal-binding</keyword>
<dbReference type="PROSITE" id="PS50952">
    <property type="entry name" value="KIX"/>
    <property type="match status" value="1"/>
</dbReference>
<dbReference type="InterPro" id="IPR010303">
    <property type="entry name" value="RING_CBP-p300"/>
</dbReference>
<keyword evidence="5" id="KW-1017">Isopeptide bond</keyword>
<keyword evidence="12" id="KW-0832">Ubl conjugation</keyword>
<evidence type="ECO:0000256" key="19">
    <source>
        <dbReference type="ARBA" id="ARBA00047411"/>
    </source>
</evidence>
<feature type="compositionally biased region" description="Pro residues" evidence="22">
    <location>
        <begin position="2071"/>
        <end position="2095"/>
    </location>
</feature>
<feature type="domain" description="CBP/p300-type HAT" evidence="26">
    <location>
        <begin position="981"/>
        <end position="1357"/>
    </location>
</feature>
<name>A0A674ESR2_SALTR</name>
<feature type="compositionally biased region" description="Low complexity" evidence="22">
    <location>
        <begin position="1853"/>
        <end position="1865"/>
    </location>
</feature>
<keyword evidence="9" id="KW-0677">Repeat</keyword>
<dbReference type="SUPFAM" id="SSF69125">
    <property type="entry name" value="Nuclear receptor coactivator interlocking domain"/>
    <property type="match status" value="1"/>
</dbReference>
<dbReference type="InterPro" id="IPR009110">
    <property type="entry name" value="Nuc_rcpt_coact"/>
</dbReference>
<accession>A0A674ESR2</accession>
<dbReference type="FunFam" id="2.10.110.40:FF:000001">
    <property type="entry name" value="E1A binding protein p300"/>
    <property type="match status" value="1"/>
</dbReference>
<keyword evidence="10 21" id="KW-0863">Zinc-finger</keyword>
<organism evidence="27 28">
    <name type="scientific">Salmo trutta</name>
    <name type="common">Brown trout</name>
    <dbReference type="NCBI Taxonomy" id="8032"/>
    <lineage>
        <taxon>Eukaryota</taxon>
        <taxon>Metazoa</taxon>
        <taxon>Chordata</taxon>
        <taxon>Craniata</taxon>
        <taxon>Vertebrata</taxon>
        <taxon>Euteleostomi</taxon>
        <taxon>Actinopterygii</taxon>
        <taxon>Neopterygii</taxon>
        <taxon>Teleostei</taxon>
        <taxon>Protacanthopterygii</taxon>
        <taxon>Salmoniformes</taxon>
        <taxon>Salmonidae</taxon>
        <taxon>Salmoninae</taxon>
        <taxon>Salmo</taxon>
    </lineage>
</organism>
<dbReference type="PROSITE" id="PS50135">
    <property type="entry name" value="ZF_ZZ_2"/>
    <property type="match status" value="1"/>
</dbReference>
<comment type="subcellular location">
    <subcellularLocation>
        <location evidence="2">Cytoplasm</location>
    </subcellularLocation>
    <subcellularLocation>
        <location evidence="1">Nucleus</location>
    </subcellularLocation>
</comment>
<evidence type="ECO:0000256" key="12">
    <source>
        <dbReference type="ARBA" id="ARBA00022843"/>
    </source>
</evidence>
<evidence type="ECO:0000256" key="11">
    <source>
        <dbReference type="ARBA" id="ARBA00022833"/>
    </source>
</evidence>
<evidence type="ECO:0000256" key="9">
    <source>
        <dbReference type="ARBA" id="ARBA00022737"/>
    </source>
</evidence>
<proteinExistence type="predicted"/>
<feature type="compositionally biased region" description="Polar residues" evidence="22">
    <location>
        <begin position="2027"/>
        <end position="2037"/>
    </location>
</feature>
<dbReference type="GO" id="GO:0005667">
    <property type="term" value="C:transcription regulator complex"/>
    <property type="evidence" value="ECO:0007669"/>
    <property type="project" value="TreeGrafter"/>
</dbReference>
<evidence type="ECO:0000256" key="6">
    <source>
        <dbReference type="ARBA" id="ARBA00022553"/>
    </source>
</evidence>
<dbReference type="GO" id="GO:0005654">
    <property type="term" value="C:nucleoplasm"/>
    <property type="evidence" value="ECO:0007669"/>
    <property type="project" value="UniProtKB-ARBA"/>
</dbReference>
<evidence type="ECO:0000259" key="24">
    <source>
        <dbReference type="PROSITE" id="PS50135"/>
    </source>
</evidence>
<comment type="catalytic activity">
    <reaction evidence="19">
        <text>(S)-lactoyl-CoA + L-lysyl-[protein] = N(6)-[(S)-lactoyl]-L-lysyl-[protein] + CoA + H(+)</text>
        <dbReference type="Rhea" id="RHEA:61996"/>
        <dbReference type="Rhea" id="RHEA-COMP:9752"/>
        <dbReference type="Rhea" id="RHEA-COMP:19466"/>
        <dbReference type="ChEBI" id="CHEBI:15378"/>
        <dbReference type="ChEBI" id="CHEBI:29969"/>
        <dbReference type="ChEBI" id="CHEBI:57287"/>
        <dbReference type="ChEBI" id="CHEBI:231527"/>
        <dbReference type="ChEBI" id="CHEBI:231528"/>
    </reaction>
    <physiologicalReaction direction="left-to-right" evidence="19">
        <dbReference type="Rhea" id="RHEA:61997"/>
    </physiologicalReaction>
</comment>
<dbReference type="InterPro" id="IPR000433">
    <property type="entry name" value="Znf_ZZ"/>
</dbReference>
<evidence type="ECO:0000256" key="16">
    <source>
        <dbReference type="ARBA" id="ARBA00023163"/>
    </source>
</evidence>
<dbReference type="PROSITE" id="PS51727">
    <property type="entry name" value="CBP_P300_HAT"/>
    <property type="match status" value="1"/>
</dbReference>
<dbReference type="Gene3D" id="3.30.60.90">
    <property type="match status" value="1"/>
</dbReference>
<feature type="domain" description="KIX" evidence="25">
    <location>
        <begin position="425"/>
        <end position="504"/>
    </location>
</feature>
<evidence type="ECO:0000256" key="14">
    <source>
        <dbReference type="ARBA" id="ARBA00023015"/>
    </source>
</evidence>
<feature type="domain" description="ZZ-type" evidence="24">
    <location>
        <begin position="1359"/>
        <end position="1407"/>
    </location>
</feature>
<keyword evidence="6" id="KW-0597">Phosphoprotein</keyword>
<feature type="compositionally biased region" description="Low complexity" evidence="22">
    <location>
        <begin position="1598"/>
        <end position="1631"/>
    </location>
</feature>
<feature type="region of interest" description="Disordered" evidence="22">
    <location>
        <begin position="1846"/>
        <end position="1865"/>
    </location>
</feature>
<dbReference type="Pfam" id="PF00569">
    <property type="entry name" value="ZZ"/>
    <property type="match status" value="1"/>
</dbReference>
<feature type="compositionally biased region" description="Low complexity" evidence="22">
    <location>
        <begin position="1531"/>
        <end position="1541"/>
    </location>
</feature>
<dbReference type="Pfam" id="PF02135">
    <property type="entry name" value="zf-TAZ"/>
    <property type="match status" value="2"/>
</dbReference>
<dbReference type="Pfam" id="PF09030">
    <property type="entry name" value="Creb_binding"/>
    <property type="match status" value="1"/>
</dbReference>
<evidence type="ECO:0000256" key="17">
    <source>
        <dbReference type="ARBA" id="ARBA00023242"/>
    </source>
</evidence>
<dbReference type="GO" id="GO:0004402">
    <property type="term" value="F:histone acetyltransferase activity"/>
    <property type="evidence" value="ECO:0007669"/>
    <property type="project" value="InterPro"/>
</dbReference>
<dbReference type="InterPro" id="IPR037073">
    <property type="entry name" value="Nuc_rcpt_coact_CREBbp_sf"/>
</dbReference>
<dbReference type="SMART" id="SM00291">
    <property type="entry name" value="ZnF_ZZ"/>
    <property type="match status" value="1"/>
</dbReference>
<dbReference type="SUPFAM" id="SSF47040">
    <property type="entry name" value="Kix domain of CBP (creb binding protein)"/>
    <property type="match status" value="1"/>
</dbReference>
<dbReference type="GO" id="GO:0048511">
    <property type="term" value="P:rhythmic process"/>
    <property type="evidence" value="ECO:0007669"/>
    <property type="project" value="UniProtKB-KW"/>
</dbReference>
<evidence type="ECO:0000256" key="8">
    <source>
        <dbReference type="ARBA" id="ARBA00022723"/>
    </source>
</evidence>
<evidence type="ECO:0000259" key="26">
    <source>
        <dbReference type="PROSITE" id="PS51727"/>
    </source>
</evidence>
<dbReference type="InterPro" id="IPR035898">
    <property type="entry name" value="TAZ_dom_sf"/>
</dbReference>
<dbReference type="GO" id="GO:0031490">
    <property type="term" value="F:chromatin DNA binding"/>
    <property type="evidence" value="ECO:0007669"/>
    <property type="project" value="TreeGrafter"/>
</dbReference>
<dbReference type="FunFam" id="1.20.1020.10:FF:000001">
    <property type="entry name" value="E1A binding protein p300"/>
    <property type="match status" value="1"/>
</dbReference>
<feature type="region of interest" description="Disordered" evidence="22">
    <location>
        <begin position="674"/>
        <end position="786"/>
    </location>
</feature>
<feature type="compositionally biased region" description="Polar residues" evidence="22">
    <location>
        <begin position="63"/>
        <end position="80"/>
    </location>
</feature>
<feature type="region of interest" description="Disordered" evidence="22">
    <location>
        <begin position="2018"/>
        <end position="2156"/>
    </location>
</feature>
<feature type="region of interest" description="Disordered" evidence="22">
    <location>
        <begin position="1531"/>
        <end position="1637"/>
    </location>
</feature>
<dbReference type="PANTHER" id="PTHR13808">
    <property type="entry name" value="CBP/P300-RELATED"/>
    <property type="match status" value="1"/>
</dbReference>
<feature type="region of interest" description="Disordered" evidence="22">
    <location>
        <begin position="1683"/>
        <end position="1753"/>
    </location>
</feature>
<feature type="zinc finger region" description="TAZ-type" evidence="20">
    <location>
        <begin position="242"/>
        <end position="340"/>
    </location>
</feature>
<dbReference type="PROSITE" id="PS50134">
    <property type="entry name" value="ZF_TAZ"/>
    <property type="match status" value="2"/>
</dbReference>
<dbReference type="PANTHER" id="PTHR13808:SF34">
    <property type="entry name" value="CREB-BINDING PROTEIN"/>
    <property type="match status" value="1"/>
</dbReference>
<dbReference type="InterPro" id="IPR043145">
    <property type="entry name" value="Znf_ZZ_sf"/>
</dbReference>
<evidence type="ECO:0000256" key="2">
    <source>
        <dbReference type="ARBA" id="ARBA00004496"/>
    </source>
</evidence>
<evidence type="ECO:0000259" key="25">
    <source>
        <dbReference type="PROSITE" id="PS50952"/>
    </source>
</evidence>
<evidence type="ECO:0000259" key="23">
    <source>
        <dbReference type="PROSITE" id="PS50134"/>
    </source>
</evidence>
<evidence type="ECO:0000313" key="28">
    <source>
        <dbReference type="Proteomes" id="UP000472277"/>
    </source>
</evidence>
<dbReference type="InterPro" id="IPR031162">
    <property type="entry name" value="CBP_P300_HAT"/>
</dbReference>
<dbReference type="SUPFAM" id="SSF57933">
    <property type="entry name" value="TAZ domain"/>
    <property type="match status" value="2"/>
</dbReference>
<feature type="compositionally biased region" description="Basic and acidic residues" evidence="22">
    <location>
        <begin position="745"/>
        <end position="773"/>
    </location>
</feature>
<dbReference type="CDD" id="cd20910">
    <property type="entry name" value="NCBD_CREBBP-p300_like"/>
    <property type="match status" value="1"/>
</dbReference>
<dbReference type="GeneTree" id="ENSGT00940000155364"/>
<dbReference type="FunFam" id="3.30.40.10:FF:000034">
    <property type="entry name" value="Histone acetyltransferase p300"/>
    <property type="match status" value="1"/>
</dbReference>
<dbReference type="FunFam" id="1.10.246.20:FF:000001">
    <property type="entry name" value="E1A binding protein p300"/>
    <property type="match status" value="1"/>
</dbReference>
<keyword evidence="11 20" id="KW-0862">Zinc</keyword>
<feature type="compositionally biased region" description="Low complexity" evidence="22">
    <location>
        <begin position="1549"/>
        <end position="1573"/>
    </location>
</feature>
<keyword evidence="16" id="KW-0804">Transcription</keyword>
<feature type="compositionally biased region" description="Polar residues" evidence="22">
    <location>
        <begin position="1577"/>
        <end position="1591"/>
    </location>
</feature>
<reference evidence="27" key="1">
    <citation type="submission" date="2025-08" db="UniProtKB">
        <authorList>
            <consortium name="Ensembl"/>
        </authorList>
    </citation>
    <scope>IDENTIFICATION</scope>
</reference>
<dbReference type="Pfam" id="PF02172">
    <property type="entry name" value="KIX"/>
    <property type="match status" value="1"/>
</dbReference>
<feature type="region of interest" description="Disordered" evidence="22">
    <location>
        <begin position="507"/>
        <end position="545"/>
    </location>
</feature>
<dbReference type="InterPro" id="IPR036529">
    <property type="entry name" value="KIX_dom_sf"/>
</dbReference>
<feature type="region of interest" description="Disordered" evidence="22">
    <location>
        <begin position="1214"/>
        <end position="1272"/>
    </location>
</feature>
<dbReference type="CDD" id="cd15802">
    <property type="entry name" value="RING_CBP-p300"/>
    <property type="match status" value="1"/>
</dbReference>
<keyword evidence="17" id="KW-0539">Nucleus</keyword>
<dbReference type="SMART" id="SM01250">
    <property type="entry name" value="KAT11"/>
    <property type="match status" value="1"/>
</dbReference>
<evidence type="ECO:0000256" key="21">
    <source>
        <dbReference type="PROSITE-ProRule" id="PRU00228"/>
    </source>
</evidence>
<evidence type="ECO:0000256" key="7">
    <source>
        <dbReference type="ARBA" id="ARBA00022679"/>
    </source>
</evidence>
<dbReference type="Pfam" id="PF23570">
    <property type="entry name" value="PHD_P300"/>
    <property type="match status" value="1"/>
</dbReference>
<keyword evidence="4" id="KW-0963">Cytoplasm</keyword>
<dbReference type="SUPFAM" id="SSF57850">
    <property type="entry name" value="RING/U-box"/>
    <property type="match status" value="1"/>
</dbReference>
<feature type="compositionally biased region" description="Basic residues" evidence="22">
    <location>
        <begin position="1242"/>
        <end position="1252"/>
    </location>
</feature>
<keyword evidence="14" id="KW-0805">Transcription regulation</keyword>
<dbReference type="Proteomes" id="UP000472277">
    <property type="component" value="Chromosome 32"/>
</dbReference>
<dbReference type="Pfam" id="PF06001">
    <property type="entry name" value="RING_CBP-p300"/>
    <property type="match status" value="1"/>
</dbReference>
<feature type="region of interest" description="Disordered" evidence="22">
    <location>
        <begin position="1889"/>
        <end position="1914"/>
    </location>
</feature>
<evidence type="ECO:0000256" key="22">
    <source>
        <dbReference type="SAM" id="MobiDB-lite"/>
    </source>
</evidence>
<dbReference type="GO" id="GO:0000123">
    <property type="term" value="C:histone acetyltransferase complex"/>
    <property type="evidence" value="ECO:0007669"/>
    <property type="project" value="InterPro"/>
</dbReference>
<dbReference type="GO" id="GO:0005737">
    <property type="term" value="C:cytoplasm"/>
    <property type="evidence" value="ECO:0007669"/>
    <property type="project" value="UniProtKB-SubCell"/>
</dbReference>
<feature type="compositionally biased region" description="Low complexity" evidence="22">
    <location>
        <begin position="53"/>
        <end position="62"/>
    </location>
</feature>
<dbReference type="Gene3D" id="1.10.246.20">
    <property type="entry name" value="Coactivator CBP, KIX domain"/>
    <property type="match status" value="1"/>
</dbReference>
<dbReference type="Gene3D" id="2.10.110.40">
    <property type="match status" value="1"/>
</dbReference>
<dbReference type="EC" id="2.3.1.48" evidence="3"/>
<dbReference type="Gene3D" id="1.20.1020.10">
    <property type="entry name" value="TAZ domain"/>
    <property type="match status" value="2"/>
</dbReference>
<dbReference type="PROSITE" id="PS01357">
    <property type="entry name" value="ZF_ZZ_1"/>
    <property type="match status" value="1"/>
</dbReference>